<evidence type="ECO:0000313" key="2">
    <source>
        <dbReference type="EMBL" id="VDL18546.1"/>
    </source>
</evidence>
<feature type="transmembrane region" description="Helical" evidence="1">
    <location>
        <begin position="267"/>
        <end position="291"/>
    </location>
</feature>
<evidence type="ECO:0000313" key="6">
    <source>
        <dbReference type="WBParaSite" id="HDID_0000108401-mRNA-1"/>
    </source>
</evidence>
<evidence type="ECO:0000313" key="4">
    <source>
        <dbReference type="Proteomes" id="UP000274504"/>
    </source>
</evidence>
<dbReference type="Proteomes" id="UP000274504">
    <property type="component" value="Unassembled WGS sequence"/>
</dbReference>
<evidence type="ECO:0000313" key="3">
    <source>
        <dbReference type="EMBL" id="VUZ50869.1"/>
    </source>
</evidence>
<accession>A0A0R3S9W5</accession>
<reference evidence="2 4" key="2">
    <citation type="submission" date="2018-11" db="EMBL/GenBank/DDBJ databases">
        <authorList>
            <consortium name="Pathogen Informatics"/>
        </authorList>
    </citation>
    <scope>NUCLEOTIDE SEQUENCE [LARGE SCALE GENOMIC DNA]</scope>
</reference>
<dbReference type="EMBL" id="CABIJS010000399">
    <property type="protein sequence ID" value="VUZ50869.1"/>
    <property type="molecule type" value="Genomic_DNA"/>
</dbReference>
<reference evidence="3 5" key="3">
    <citation type="submission" date="2019-07" db="EMBL/GenBank/DDBJ databases">
        <authorList>
            <person name="Jastrzebski P J."/>
            <person name="Paukszto L."/>
            <person name="Jastrzebski P J."/>
        </authorList>
    </citation>
    <scope>NUCLEOTIDE SEQUENCE [LARGE SCALE GENOMIC DNA]</scope>
    <source>
        <strain evidence="3 5">WMS-il1</strain>
    </source>
</reference>
<name>A0A0R3S9W5_HYMDI</name>
<evidence type="ECO:0000256" key="1">
    <source>
        <dbReference type="SAM" id="Phobius"/>
    </source>
</evidence>
<organism evidence="6">
    <name type="scientific">Hymenolepis diminuta</name>
    <name type="common">Rat tapeworm</name>
    <dbReference type="NCBI Taxonomy" id="6216"/>
    <lineage>
        <taxon>Eukaryota</taxon>
        <taxon>Metazoa</taxon>
        <taxon>Spiralia</taxon>
        <taxon>Lophotrochozoa</taxon>
        <taxon>Platyhelminthes</taxon>
        <taxon>Cestoda</taxon>
        <taxon>Eucestoda</taxon>
        <taxon>Cyclophyllidea</taxon>
        <taxon>Hymenolepididae</taxon>
        <taxon>Hymenolepis</taxon>
    </lineage>
</organism>
<keyword evidence="1" id="KW-0472">Membrane</keyword>
<evidence type="ECO:0000313" key="5">
    <source>
        <dbReference type="Proteomes" id="UP000321570"/>
    </source>
</evidence>
<dbReference type="AlphaFoldDB" id="A0A0R3S9W5"/>
<dbReference type="WBParaSite" id="HDID_0000108401-mRNA-1">
    <property type="protein sequence ID" value="HDID_0000108401-mRNA-1"/>
    <property type="gene ID" value="HDID_0000108401"/>
</dbReference>
<keyword evidence="1" id="KW-0812">Transmembrane</keyword>
<dbReference type="EMBL" id="UYSG01000177">
    <property type="protein sequence ID" value="VDL18546.1"/>
    <property type="molecule type" value="Genomic_DNA"/>
</dbReference>
<gene>
    <name evidence="2" type="ORF">HDID_LOCUS1085</name>
    <name evidence="3" type="ORF">WMSIL1_LOCUS9681</name>
</gene>
<keyword evidence="1" id="KW-1133">Transmembrane helix</keyword>
<protein>
    <submittedName>
        <fullName evidence="6">Recep_L_domain domain-containing protein</fullName>
    </submittedName>
</protein>
<dbReference type="Proteomes" id="UP000321570">
    <property type="component" value="Unassembled WGS sequence"/>
</dbReference>
<keyword evidence="5" id="KW-1185">Reference proteome</keyword>
<sequence length="460" mass="50783">MSVVLLRTLAQQSPISENCPFNCSLSTDKELLCSSNSEEMFSEGVSCQKDLINERFVIGNRSSIRRISPGGLKDLRSYSTGGVLNIFLDMNILELTPMSFTGLEEVLGDLNVLQVNTLHPDTLLRHRKITSIAFDCDRAPQLPDAIKEKADVPAFLRLQPLDPSMPIEVNMEVRCHKCASEWPIQESAILTFSRKETSKTGDTLDALNMIYMDNCPTLDNALGCPKNRSLDDYVLNVNASTGWEISLEGIDEGELKVAGGTTKMKPLLLSVIIWCTVLTILLLCLIVALVLRRKIRAKKREEERRNANLNHRCSATSLKHIICGTSSCDEIHRASLSNGGTWIYGTPSQNSCANLLCETNSQYSFRPPQFPSLGYQHLRGSFYSTTMPPGYRTSIPDFLTLLPRNKASLVNGDGLLTNGDAVMPNGDPGLPPLPTTANFRVAGTPSYKRAHDGTFRIVQT</sequence>
<proteinExistence type="predicted"/>
<reference evidence="6" key="1">
    <citation type="submission" date="2017-02" db="UniProtKB">
        <authorList>
            <consortium name="WormBaseParasite"/>
        </authorList>
    </citation>
    <scope>IDENTIFICATION</scope>
</reference>
<dbReference type="OrthoDB" id="6246135at2759"/>